<accession>A0A917AQH1</accession>
<dbReference type="AlphaFoldDB" id="A0A917AQH1"/>
<comment type="caution">
    <text evidence="2">The sequence shown here is derived from an EMBL/GenBank/DDBJ whole genome shotgun (WGS) entry which is preliminary data.</text>
</comment>
<dbReference type="SUPFAM" id="SSF56281">
    <property type="entry name" value="Metallo-hydrolase/oxidoreductase"/>
    <property type="match status" value="1"/>
</dbReference>
<feature type="domain" description="Metallo-beta-lactamase" evidence="1">
    <location>
        <begin position="72"/>
        <end position="248"/>
    </location>
</feature>
<dbReference type="Proteomes" id="UP000605259">
    <property type="component" value="Unassembled WGS sequence"/>
</dbReference>
<dbReference type="PANTHER" id="PTHR42663:SF6">
    <property type="entry name" value="HYDROLASE C777.06C-RELATED"/>
    <property type="match status" value="1"/>
</dbReference>
<dbReference type="RefSeq" id="WP_188387442.1">
    <property type="nucleotide sequence ID" value="NZ_BMFK01000001.1"/>
</dbReference>
<evidence type="ECO:0000313" key="3">
    <source>
        <dbReference type="Proteomes" id="UP000605259"/>
    </source>
</evidence>
<gene>
    <name evidence="2" type="ORF">GCM10007140_11500</name>
</gene>
<dbReference type="Pfam" id="PF12706">
    <property type="entry name" value="Lactamase_B_2"/>
    <property type="match status" value="1"/>
</dbReference>
<proteinExistence type="predicted"/>
<reference evidence="2" key="2">
    <citation type="submission" date="2020-09" db="EMBL/GenBank/DDBJ databases">
        <authorList>
            <person name="Sun Q."/>
            <person name="Zhou Y."/>
        </authorList>
    </citation>
    <scope>NUCLEOTIDE SEQUENCE</scope>
    <source>
        <strain evidence="2">CGMCC 1.12698</strain>
    </source>
</reference>
<keyword evidence="3" id="KW-1185">Reference proteome</keyword>
<dbReference type="EMBL" id="BMFK01000001">
    <property type="protein sequence ID" value="GGE62915.1"/>
    <property type="molecule type" value="Genomic_DNA"/>
</dbReference>
<dbReference type="PANTHER" id="PTHR42663">
    <property type="entry name" value="HYDROLASE C777.06C-RELATED-RELATED"/>
    <property type="match status" value="1"/>
</dbReference>
<dbReference type="InterPro" id="IPR036866">
    <property type="entry name" value="RibonucZ/Hydroxyglut_hydro"/>
</dbReference>
<protein>
    <submittedName>
        <fullName evidence="2">Metallo-hydrolase/oxidoreductase</fullName>
    </submittedName>
</protein>
<evidence type="ECO:0000259" key="1">
    <source>
        <dbReference type="Pfam" id="PF12706"/>
    </source>
</evidence>
<organism evidence="2 3">
    <name type="scientific">Priestia taiwanensis</name>
    <dbReference type="NCBI Taxonomy" id="1347902"/>
    <lineage>
        <taxon>Bacteria</taxon>
        <taxon>Bacillati</taxon>
        <taxon>Bacillota</taxon>
        <taxon>Bacilli</taxon>
        <taxon>Bacillales</taxon>
        <taxon>Bacillaceae</taxon>
        <taxon>Priestia</taxon>
    </lineage>
</organism>
<name>A0A917AQH1_9BACI</name>
<evidence type="ECO:0000313" key="2">
    <source>
        <dbReference type="EMBL" id="GGE62915.1"/>
    </source>
</evidence>
<dbReference type="Gene3D" id="3.60.15.10">
    <property type="entry name" value="Ribonuclease Z/Hydroxyacylglutathione hydrolase-like"/>
    <property type="match status" value="1"/>
</dbReference>
<sequence>MRIEFLGTGGAIPIPRPGSQQRVSMEARKKGVPYSRTGPSVFVHGPNLLIDTPEESHIQLNRANISFVENGVYSHWHPDHVMGRRVWEMLNGDFREHPTKERVSDVYFPKQVAEDMKKMLGSWDHFTFLQSFGTIRMHVLEDEESFTLHDVVVTPIQLHEKYVYGFLLEEESKRVFIAPDELYGWEPPANLNGVDIVILPMGIHEEDKNTGEQRFSREFLEHVREASFQDTLNIIKKLQAKKVILTHIEEIDNLGYDDLKELEGELQDAGLPVTFAYDTMIIDV</sequence>
<dbReference type="InterPro" id="IPR001279">
    <property type="entry name" value="Metallo-B-lactamas"/>
</dbReference>
<reference evidence="2" key="1">
    <citation type="journal article" date="2014" name="Int. J. Syst. Evol. Microbiol.">
        <title>Complete genome sequence of Corynebacterium casei LMG S-19264T (=DSM 44701T), isolated from a smear-ripened cheese.</title>
        <authorList>
            <consortium name="US DOE Joint Genome Institute (JGI-PGF)"/>
            <person name="Walter F."/>
            <person name="Albersmeier A."/>
            <person name="Kalinowski J."/>
            <person name="Ruckert C."/>
        </authorList>
    </citation>
    <scope>NUCLEOTIDE SEQUENCE</scope>
    <source>
        <strain evidence="2">CGMCC 1.12698</strain>
    </source>
</reference>